<name>N2BAZ4_9FIRM</name>
<dbReference type="Gene3D" id="3.40.50.150">
    <property type="entry name" value="Vaccinia Virus protein VP39"/>
    <property type="match status" value="1"/>
</dbReference>
<dbReference type="CDD" id="cd02440">
    <property type="entry name" value="AdoMet_MTases"/>
    <property type="match status" value="1"/>
</dbReference>
<evidence type="ECO:0000259" key="1">
    <source>
        <dbReference type="Pfam" id="PF08241"/>
    </source>
</evidence>
<feature type="domain" description="Methyltransferase type 11" evidence="1">
    <location>
        <begin position="76"/>
        <end position="115"/>
    </location>
</feature>
<dbReference type="HOGENOM" id="CLU_979301_0_0_9"/>
<dbReference type="PATRIC" id="fig|1235802.3.peg.1286"/>
<protein>
    <recommendedName>
        <fullName evidence="1">Methyltransferase type 11 domain-containing protein</fullName>
    </recommendedName>
</protein>
<sequence>MHKSTYKRMDYLVHYYETYLLNNQENVKVLDVGSYDVNGSYREIFNTSKYVYTGLDVCEGPNVSIVPKDPYGWDEIKDRSYDLVISGQAFEHIEFPWLTIKEIARVLRPSGFCIITAPNSMGEHKYPTDCYRYFSDGLAALAKWAGLKVLHVSVAGIPDIGVSEEWDHVANDAYLVAQKEPEAYLQIPQPFIYERRIQRDGSVKVTYRTLQDALDKVCKYGKDDRPIVLFGAGEIGKNVVDILGDKVAFFVDNNAKKIGELYCNKQVISFEEYLKNADKYHCIVSAREEYAVEIEKQLQKEGIDGHILFIKN</sequence>
<gene>
    <name evidence="2" type="ORF">C823_01200</name>
</gene>
<dbReference type="eggNOG" id="COG0500">
    <property type="taxonomic scope" value="Bacteria"/>
</dbReference>
<dbReference type="Gene3D" id="3.40.50.720">
    <property type="entry name" value="NAD(P)-binding Rossmann-like Domain"/>
    <property type="match status" value="1"/>
</dbReference>
<dbReference type="InterPro" id="IPR029063">
    <property type="entry name" value="SAM-dependent_MTases_sf"/>
</dbReference>
<evidence type="ECO:0000313" key="3">
    <source>
        <dbReference type="Proteomes" id="UP000012589"/>
    </source>
</evidence>
<dbReference type="GO" id="GO:0008757">
    <property type="term" value="F:S-adenosylmethionine-dependent methyltransferase activity"/>
    <property type="evidence" value="ECO:0007669"/>
    <property type="project" value="InterPro"/>
</dbReference>
<dbReference type="Proteomes" id="UP000012589">
    <property type="component" value="Unassembled WGS sequence"/>
</dbReference>
<proteinExistence type="predicted"/>
<dbReference type="InterPro" id="IPR013216">
    <property type="entry name" value="Methyltransf_11"/>
</dbReference>
<accession>N2BAZ4</accession>
<dbReference type="STRING" id="1235802.C823_01200"/>
<dbReference type="AlphaFoldDB" id="N2BAZ4"/>
<evidence type="ECO:0000313" key="2">
    <source>
        <dbReference type="EMBL" id="EMZ33919.1"/>
    </source>
</evidence>
<organism evidence="2 3">
    <name type="scientific">Eubacterium plexicaudatum ASF492</name>
    <dbReference type="NCBI Taxonomy" id="1235802"/>
    <lineage>
        <taxon>Bacteria</taxon>
        <taxon>Bacillati</taxon>
        <taxon>Bacillota</taxon>
        <taxon>Clostridia</taxon>
        <taxon>Eubacteriales</taxon>
        <taxon>Eubacteriaceae</taxon>
        <taxon>Eubacterium</taxon>
    </lineage>
</organism>
<keyword evidence="3" id="KW-1185">Reference proteome</keyword>
<comment type="caution">
    <text evidence="2">The sequence shown here is derived from an EMBL/GenBank/DDBJ whole genome shotgun (WGS) entry which is preliminary data.</text>
</comment>
<dbReference type="EMBL" id="AQFT01000038">
    <property type="protein sequence ID" value="EMZ33919.1"/>
    <property type="molecule type" value="Genomic_DNA"/>
</dbReference>
<reference evidence="2 3" key="1">
    <citation type="journal article" date="2014" name="Genome Announc.">
        <title>Draft genome sequences of the altered schaedler flora, a defined bacterial community from gnotobiotic mice.</title>
        <authorList>
            <person name="Wannemuehler M.J."/>
            <person name="Overstreet A.M."/>
            <person name="Ward D.V."/>
            <person name="Phillips G.J."/>
        </authorList>
    </citation>
    <scope>NUCLEOTIDE SEQUENCE [LARGE SCALE GENOMIC DNA]</scope>
    <source>
        <strain evidence="2 3">ASF492</strain>
    </source>
</reference>
<dbReference type="OrthoDB" id="9772751at2"/>
<dbReference type="Pfam" id="PF08241">
    <property type="entry name" value="Methyltransf_11"/>
    <property type="match status" value="1"/>
</dbReference>
<dbReference type="SUPFAM" id="SSF53335">
    <property type="entry name" value="S-adenosyl-L-methionine-dependent methyltransferases"/>
    <property type="match status" value="2"/>
</dbReference>